<protein>
    <submittedName>
        <fullName evidence="6">Uncharacterized protein</fullName>
    </submittedName>
</protein>
<dbReference type="SUPFAM" id="SSF48452">
    <property type="entry name" value="TPR-like"/>
    <property type="match status" value="1"/>
</dbReference>
<evidence type="ECO:0000259" key="5">
    <source>
        <dbReference type="Pfam" id="PF23914"/>
    </source>
</evidence>
<feature type="domain" description="Cytochrome c-type biogenesis protein H TPR" evidence="5">
    <location>
        <begin position="49"/>
        <end position="171"/>
    </location>
</feature>
<reference evidence="6" key="1">
    <citation type="submission" date="2018-05" db="EMBL/GenBank/DDBJ databases">
        <authorList>
            <person name="Lanie J.A."/>
            <person name="Ng W.-L."/>
            <person name="Kazmierczak K.M."/>
            <person name="Andrzejewski T.M."/>
            <person name="Davidsen T.M."/>
            <person name="Wayne K.J."/>
            <person name="Tettelin H."/>
            <person name="Glass J.I."/>
            <person name="Rusch D."/>
            <person name="Podicherti R."/>
            <person name="Tsui H.-C.T."/>
            <person name="Winkler M.E."/>
        </authorList>
    </citation>
    <scope>NUCLEOTIDE SEQUENCE</scope>
</reference>
<dbReference type="PROSITE" id="PS50005">
    <property type="entry name" value="TPR"/>
    <property type="match status" value="1"/>
</dbReference>
<evidence type="ECO:0000313" key="6">
    <source>
        <dbReference type="EMBL" id="SVA13504.1"/>
    </source>
</evidence>
<proteinExistence type="predicted"/>
<dbReference type="InterPro" id="IPR056412">
    <property type="entry name" value="Ig_CycH"/>
</dbReference>
<accession>A0A381TCP7</accession>
<keyword evidence="3" id="KW-0812">Transmembrane</keyword>
<dbReference type="GO" id="GO:0017004">
    <property type="term" value="P:cytochrome complex assembly"/>
    <property type="evidence" value="ECO:0007669"/>
    <property type="project" value="UniProtKB-KW"/>
</dbReference>
<dbReference type="Pfam" id="PF23892">
    <property type="entry name" value="Ig_CycH"/>
    <property type="match status" value="1"/>
</dbReference>
<feature type="domain" description="Cytochrome c-type biogenesis protein H Ig-like" evidence="4">
    <location>
        <begin position="202"/>
        <end position="255"/>
    </location>
</feature>
<keyword evidence="3" id="KW-0472">Membrane</keyword>
<sequence>MSGKWSVAGLTTTAVIVPAAFFLYSITSSWNSSEITPVPNTGSSLPPVEKMIVSLAERLKNNSDDVDGWRLLGQSYMALGNYPEARSAFREAWARTPVADDELKLALGEAEVLSNQESLTGETGSLFEEVLESQPMNPRALWYGGLVALATEREGLARQHWADLLTLNPPEEVARVIREQFAELSNPALKFAQGSTNDGAVITLNISLDETLSGDSLGPESALFIFARAPEGGPPLAVIRESVTAVPGIFSLSDQN</sequence>
<feature type="transmembrane region" description="Helical" evidence="3">
    <location>
        <begin position="7"/>
        <end position="26"/>
    </location>
</feature>
<dbReference type="PANTHER" id="PTHR47870:SF1">
    <property type="entry name" value="CYTOCHROME C-TYPE BIOGENESIS PROTEIN CCMH"/>
    <property type="match status" value="1"/>
</dbReference>
<keyword evidence="2" id="KW-0201">Cytochrome c-type biogenesis</keyword>
<dbReference type="EMBL" id="UINC01004328">
    <property type="protein sequence ID" value="SVA13504.1"/>
    <property type="molecule type" value="Genomic_DNA"/>
</dbReference>
<dbReference type="PANTHER" id="PTHR47870">
    <property type="entry name" value="CYTOCHROME C-TYPE BIOGENESIS PROTEIN CCMH"/>
    <property type="match status" value="1"/>
</dbReference>
<dbReference type="InterPro" id="IPR011990">
    <property type="entry name" value="TPR-like_helical_dom_sf"/>
</dbReference>
<dbReference type="InterPro" id="IPR019734">
    <property type="entry name" value="TPR_rpt"/>
</dbReference>
<dbReference type="InterPro" id="IPR051263">
    <property type="entry name" value="C-type_cytochrome_biogenesis"/>
</dbReference>
<evidence type="ECO:0000256" key="3">
    <source>
        <dbReference type="SAM" id="Phobius"/>
    </source>
</evidence>
<gene>
    <name evidence="6" type="ORF">METZ01_LOCUS66358</name>
</gene>
<keyword evidence="1" id="KW-0677">Repeat</keyword>
<dbReference type="AlphaFoldDB" id="A0A381TCP7"/>
<dbReference type="InterPro" id="IPR056413">
    <property type="entry name" value="TPR_CcmH_CycH"/>
</dbReference>
<feature type="non-terminal residue" evidence="6">
    <location>
        <position position="256"/>
    </location>
</feature>
<dbReference type="Pfam" id="PF23914">
    <property type="entry name" value="TPR_CcmH_CycH"/>
    <property type="match status" value="1"/>
</dbReference>
<evidence type="ECO:0000259" key="4">
    <source>
        <dbReference type="Pfam" id="PF23892"/>
    </source>
</evidence>
<evidence type="ECO:0000256" key="1">
    <source>
        <dbReference type="ARBA" id="ARBA00022737"/>
    </source>
</evidence>
<evidence type="ECO:0000256" key="2">
    <source>
        <dbReference type="ARBA" id="ARBA00022748"/>
    </source>
</evidence>
<organism evidence="6">
    <name type="scientific">marine metagenome</name>
    <dbReference type="NCBI Taxonomy" id="408172"/>
    <lineage>
        <taxon>unclassified sequences</taxon>
        <taxon>metagenomes</taxon>
        <taxon>ecological metagenomes</taxon>
    </lineage>
</organism>
<dbReference type="Gene3D" id="1.25.40.10">
    <property type="entry name" value="Tetratricopeptide repeat domain"/>
    <property type="match status" value="1"/>
</dbReference>
<name>A0A381TCP7_9ZZZZ</name>
<keyword evidence="3" id="KW-1133">Transmembrane helix</keyword>